<protein>
    <submittedName>
        <fullName evidence="1">Uncharacterized protein</fullName>
    </submittedName>
</protein>
<comment type="caution">
    <text evidence="1">The sequence shown here is derived from an EMBL/GenBank/DDBJ whole genome shotgun (WGS) entry which is preliminary data.</text>
</comment>
<reference evidence="1" key="1">
    <citation type="journal article" date="2014" name="Front. Microbiol.">
        <title>High frequency of phylogenetically diverse reductive dehalogenase-homologous genes in deep subseafloor sedimentary metagenomes.</title>
        <authorList>
            <person name="Kawai M."/>
            <person name="Futagami T."/>
            <person name="Toyoda A."/>
            <person name="Takaki Y."/>
            <person name="Nishi S."/>
            <person name="Hori S."/>
            <person name="Arai W."/>
            <person name="Tsubouchi T."/>
            <person name="Morono Y."/>
            <person name="Uchiyama I."/>
            <person name="Ito T."/>
            <person name="Fujiyama A."/>
            <person name="Inagaki F."/>
            <person name="Takami H."/>
        </authorList>
    </citation>
    <scope>NUCLEOTIDE SEQUENCE</scope>
    <source>
        <strain evidence="1">Expedition CK06-06</strain>
    </source>
</reference>
<dbReference type="EMBL" id="BART01024654">
    <property type="protein sequence ID" value="GAG91590.1"/>
    <property type="molecule type" value="Genomic_DNA"/>
</dbReference>
<organism evidence="1">
    <name type="scientific">marine sediment metagenome</name>
    <dbReference type="NCBI Taxonomy" id="412755"/>
    <lineage>
        <taxon>unclassified sequences</taxon>
        <taxon>metagenomes</taxon>
        <taxon>ecological metagenomes</taxon>
    </lineage>
</organism>
<gene>
    <name evidence="1" type="ORF">S01H4_44459</name>
</gene>
<dbReference type="AlphaFoldDB" id="X1B921"/>
<sequence length="78" mass="8292">MVSAGVPVGLAGSASQLAAPIEAKVKKTVKRKASAYSIKYGKAFKKVAGKYKLKSGKWAKDGFKRAQKAAHALAKKMR</sequence>
<accession>X1B921</accession>
<proteinExistence type="predicted"/>
<evidence type="ECO:0000313" key="1">
    <source>
        <dbReference type="EMBL" id="GAG91590.1"/>
    </source>
</evidence>
<name>X1B921_9ZZZZ</name>